<dbReference type="AlphaFoldDB" id="A0A4Y3QJ60"/>
<reference evidence="1 2" key="1">
    <citation type="submission" date="2019-06" db="EMBL/GenBank/DDBJ databases">
        <title>Whole genome shotgun sequence of Microbacterium testaceum NBRC 12675.</title>
        <authorList>
            <person name="Hosoyama A."/>
            <person name="Uohara A."/>
            <person name="Ohji S."/>
            <person name="Ichikawa N."/>
        </authorList>
    </citation>
    <scope>NUCLEOTIDE SEQUENCE [LARGE SCALE GENOMIC DNA]</scope>
    <source>
        <strain evidence="1 2">NBRC 12675</strain>
    </source>
</reference>
<name>A0A4Y3QJ60_MICTE</name>
<organism evidence="1 2">
    <name type="scientific">Microbacterium testaceum</name>
    <name type="common">Aureobacterium testaceum</name>
    <name type="synonym">Brevibacterium testaceum</name>
    <dbReference type="NCBI Taxonomy" id="2033"/>
    <lineage>
        <taxon>Bacteria</taxon>
        <taxon>Bacillati</taxon>
        <taxon>Actinomycetota</taxon>
        <taxon>Actinomycetes</taxon>
        <taxon>Micrococcales</taxon>
        <taxon>Microbacteriaceae</taxon>
        <taxon>Microbacterium</taxon>
    </lineage>
</organism>
<proteinExistence type="predicted"/>
<protein>
    <submittedName>
        <fullName evidence="1">Uncharacterized protein</fullName>
    </submittedName>
</protein>
<sequence>MGEAAARHPPGEGSFMPFRTTTTLQAWVDDFRALGYDNADMLRVIPQDNDDGDDAGLIAARLKSVSTTFFIAPGPELHSTEWAVTFEPREDAAPLAAGRVMALSGELATLSALCSFLQARSEAFLANV</sequence>
<comment type="caution">
    <text evidence="1">The sequence shown here is derived from an EMBL/GenBank/DDBJ whole genome shotgun (WGS) entry which is preliminary data.</text>
</comment>
<gene>
    <name evidence="1" type="ORF">MTE01_12000</name>
</gene>
<evidence type="ECO:0000313" key="1">
    <source>
        <dbReference type="EMBL" id="GEB45255.1"/>
    </source>
</evidence>
<dbReference type="EMBL" id="BJML01000002">
    <property type="protein sequence ID" value="GEB45255.1"/>
    <property type="molecule type" value="Genomic_DNA"/>
</dbReference>
<dbReference type="Proteomes" id="UP000319525">
    <property type="component" value="Unassembled WGS sequence"/>
</dbReference>
<accession>A0A4Y3QJ60</accession>
<evidence type="ECO:0000313" key="2">
    <source>
        <dbReference type="Proteomes" id="UP000319525"/>
    </source>
</evidence>